<proteinExistence type="predicted"/>
<feature type="region of interest" description="Disordered" evidence="1">
    <location>
        <begin position="125"/>
        <end position="189"/>
    </location>
</feature>
<dbReference type="EMBL" id="JXTB01000037">
    <property type="protein sequence ID" value="PON72795.1"/>
    <property type="molecule type" value="Genomic_DNA"/>
</dbReference>
<name>A0A2P5DHS6_PARAD</name>
<feature type="region of interest" description="Disordered" evidence="1">
    <location>
        <begin position="1"/>
        <end position="62"/>
    </location>
</feature>
<accession>A0A2P5DHS6</accession>
<feature type="compositionally biased region" description="Acidic residues" evidence="1">
    <location>
        <begin position="139"/>
        <end position="174"/>
    </location>
</feature>
<gene>
    <name evidence="3" type="ORF">PanWU01x14_062640</name>
</gene>
<dbReference type="AlphaFoldDB" id="A0A2P5DHS6"/>
<reference evidence="4" key="1">
    <citation type="submission" date="2016-06" db="EMBL/GenBank/DDBJ databases">
        <title>Parallel loss of symbiosis genes in relatives of nitrogen-fixing non-legume Parasponia.</title>
        <authorList>
            <person name="Van Velzen R."/>
            <person name="Holmer R."/>
            <person name="Bu F."/>
            <person name="Rutten L."/>
            <person name="Van Zeijl A."/>
            <person name="Liu W."/>
            <person name="Santuari L."/>
            <person name="Cao Q."/>
            <person name="Sharma T."/>
            <person name="Shen D."/>
            <person name="Roswanjaya Y."/>
            <person name="Wardhani T."/>
            <person name="Kalhor M.S."/>
            <person name="Jansen J."/>
            <person name="Van den Hoogen J."/>
            <person name="Gungor B."/>
            <person name="Hartog M."/>
            <person name="Hontelez J."/>
            <person name="Verver J."/>
            <person name="Yang W.-C."/>
            <person name="Schijlen E."/>
            <person name="Repin R."/>
            <person name="Schilthuizen M."/>
            <person name="Schranz E."/>
            <person name="Heidstra R."/>
            <person name="Miyata K."/>
            <person name="Fedorova E."/>
            <person name="Kohlen W."/>
            <person name="Bisseling T."/>
            <person name="Smit S."/>
            <person name="Geurts R."/>
        </authorList>
    </citation>
    <scope>NUCLEOTIDE SEQUENCE [LARGE SCALE GENOMIC DNA]</scope>
    <source>
        <strain evidence="4">cv. WU1-14</strain>
    </source>
</reference>
<keyword evidence="2" id="KW-0812">Transmembrane</keyword>
<keyword evidence="4" id="KW-1185">Reference proteome</keyword>
<evidence type="ECO:0000256" key="2">
    <source>
        <dbReference type="SAM" id="Phobius"/>
    </source>
</evidence>
<evidence type="ECO:0000256" key="1">
    <source>
        <dbReference type="SAM" id="MobiDB-lite"/>
    </source>
</evidence>
<keyword evidence="2" id="KW-0472">Membrane</keyword>
<feature type="compositionally biased region" description="Basic residues" evidence="1">
    <location>
        <begin position="29"/>
        <end position="45"/>
    </location>
</feature>
<protein>
    <submittedName>
        <fullName evidence="3">Uncharacterized protein</fullName>
    </submittedName>
</protein>
<evidence type="ECO:0000313" key="3">
    <source>
        <dbReference type="EMBL" id="PON72795.1"/>
    </source>
</evidence>
<comment type="caution">
    <text evidence="3">The sequence shown here is derived from an EMBL/GenBank/DDBJ whole genome shotgun (WGS) entry which is preliminary data.</text>
</comment>
<evidence type="ECO:0000313" key="4">
    <source>
        <dbReference type="Proteomes" id="UP000237105"/>
    </source>
</evidence>
<sequence length="245" mass="25942">MEQVSARQLAHLPPSPHLLPAYRALGPAARHRRRQRHHGRHRRRHVAADLPLPRNEPQAPGHGLDIRHQQGAVVDANAGAEGQEGVGVEAAEGRSPLERRRFEGRRVVLADLAEVEEEQDGVAVSGFDGRDVVGGDGGGGEEAEGGEEVSGDEEGLVVEGEGVEAAEGEGEEGLGGEQGGEAAAAAEGLGEDGVSEVGELVRWEGGKCCHDGGCVFVHIVYGIVCVYVCVFYFAKVLMLRVWSLK</sequence>
<feature type="transmembrane region" description="Helical" evidence="2">
    <location>
        <begin position="215"/>
        <end position="234"/>
    </location>
</feature>
<dbReference type="Proteomes" id="UP000237105">
    <property type="component" value="Unassembled WGS sequence"/>
</dbReference>
<dbReference type="OrthoDB" id="10520456at2759"/>
<organism evidence="3 4">
    <name type="scientific">Parasponia andersonii</name>
    <name type="common">Sponia andersonii</name>
    <dbReference type="NCBI Taxonomy" id="3476"/>
    <lineage>
        <taxon>Eukaryota</taxon>
        <taxon>Viridiplantae</taxon>
        <taxon>Streptophyta</taxon>
        <taxon>Embryophyta</taxon>
        <taxon>Tracheophyta</taxon>
        <taxon>Spermatophyta</taxon>
        <taxon>Magnoliopsida</taxon>
        <taxon>eudicotyledons</taxon>
        <taxon>Gunneridae</taxon>
        <taxon>Pentapetalae</taxon>
        <taxon>rosids</taxon>
        <taxon>fabids</taxon>
        <taxon>Rosales</taxon>
        <taxon>Cannabaceae</taxon>
        <taxon>Parasponia</taxon>
    </lineage>
</organism>
<keyword evidence="2" id="KW-1133">Transmembrane helix</keyword>